<gene>
    <name evidence="2" type="ORF">RRG08_038145</name>
</gene>
<feature type="compositionally biased region" description="Polar residues" evidence="1">
    <location>
        <begin position="400"/>
        <end position="417"/>
    </location>
</feature>
<name>A0AAE1DPB1_9GAST</name>
<evidence type="ECO:0000256" key="1">
    <source>
        <dbReference type="SAM" id="MobiDB-lite"/>
    </source>
</evidence>
<feature type="region of interest" description="Disordered" evidence="1">
    <location>
        <begin position="444"/>
        <end position="476"/>
    </location>
</feature>
<reference evidence="2" key="1">
    <citation type="journal article" date="2023" name="G3 (Bethesda)">
        <title>A reference genome for the long-term kleptoplast-retaining sea slug Elysia crispata morphotype clarki.</title>
        <authorList>
            <person name="Eastman K.E."/>
            <person name="Pendleton A.L."/>
            <person name="Shaikh M.A."/>
            <person name="Suttiyut T."/>
            <person name="Ogas R."/>
            <person name="Tomko P."/>
            <person name="Gavelis G."/>
            <person name="Widhalm J.R."/>
            <person name="Wisecaver J.H."/>
        </authorList>
    </citation>
    <scope>NUCLEOTIDE SEQUENCE</scope>
    <source>
        <strain evidence="2">ECLA1</strain>
    </source>
</reference>
<feature type="region of interest" description="Disordered" evidence="1">
    <location>
        <begin position="344"/>
        <end position="430"/>
    </location>
</feature>
<evidence type="ECO:0000313" key="3">
    <source>
        <dbReference type="Proteomes" id="UP001283361"/>
    </source>
</evidence>
<protein>
    <submittedName>
        <fullName evidence="2">Uncharacterized protein</fullName>
    </submittedName>
</protein>
<sequence>MPWPVWDKASDEIHKSSGTNIHVQSPTLKRSSVLDTVDSFKLEPSSKIRHASSRNIRDTGLNLRPSHLNIPARISQFGARLGTSVTGIQFEPKSITEFKRLRYITNRDIHRKQSIMPSNLIGAKSGSYDKHCVFVSVTGITVKLNLGQRRPVEASYSTRLTWTGLRKSKDKVPRYASSVSYISIHMTDAALVSSSQRRTVTNDVAFYMSKDRPDKKTKTDSSPDAQTLKRSLELQAETLDNHFSSRPSVDSLNTIGPKLSFVWDEMGLSLQPLSTTATSLYEVLTKDKVRLKKDAPTNAKEKPPQRKKSRDDKSTTNMTKAKKSWQDKRSSSFDITDLNKLDHSNLREPSENKHLKTKKSHFLSSEKDGETLKAKSPSPLTPIPGTKTHISSKMARKGSETSPQDSVSTYPQSTTKMKSLPLDMGPTTLVTRDKSLPHEIRLSKTPVRSTEESEFSTISAEKQTAREETLRKERPDSLDYSQAKEMKTLETAQLNLNKLNQIRHSPLSKDSEITVPRTPHQSVHYEITPFKMSANSAEESILPVVYDNKQPLKAPLVQEEITYSFTPPQARGLETLPVEESFQNMLQTKEDLDLQPKIKSENQPLMHEETPLVLPKPQAQSLKELEPKELYQNILYNLDSKLKIKSEKQPSVSSSFSEYRSPISSRASWDYNSAFLSRIPSDYKSIVPSRTQSDYKSVITTRSASLSTLESNTPPERSIPSGKENFTQKLQVPQAMTAQNGELTEEIFYDCISLEEKRSSLSSAANTRSRARRYISRLSSSIRRAVRWIAKQIIGNSDRNNEIGNEEDVIDDSETIYFSPRGSSHQELNNITNSNSASQIWLLYWELWKAQLELKELWAENIKLKRKLGHETTVNEGCFT</sequence>
<dbReference type="Proteomes" id="UP001283361">
    <property type="component" value="Unassembled WGS sequence"/>
</dbReference>
<feature type="compositionally biased region" description="Basic and acidic residues" evidence="1">
    <location>
        <begin position="364"/>
        <end position="373"/>
    </location>
</feature>
<organism evidence="2 3">
    <name type="scientific">Elysia crispata</name>
    <name type="common">lettuce slug</name>
    <dbReference type="NCBI Taxonomy" id="231223"/>
    <lineage>
        <taxon>Eukaryota</taxon>
        <taxon>Metazoa</taxon>
        <taxon>Spiralia</taxon>
        <taxon>Lophotrochozoa</taxon>
        <taxon>Mollusca</taxon>
        <taxon>Gastropoda</taxon>
        <taxon>Heterobranchia</taxon>
        <taxon>Euthyneura</taxon>
        <taxon>Panpulmonata</taxon>
        <taxon>Sacoglossa</taxon>
        <taxon>Placobranchoidea</taxon>
        <taxon>Plakobranchidae</taxon>
        <taxon>Elysia</taxon>
    </lineage>
</organism>
<feature type="compositionally biased region" description="Basic and acidic residues" evidence="1">
    <location>
        <begin position="463"/>
        <end position="476"/>
    </location>
</feature>
<feature type="region of interest" description="Disordered" evidence="1">
    <location>
        <begin position="292"/>
        <end position="329"/>
    </location>
</feature>
<keyword evidence="3" id="KW-1185">Reference proteome</keyword>
<accession>A0AAE1DPB1</accession>
<dbReference type="AlphaFoldDB" id="A0AAE1DPB1"/>
<proteinExistence type="predicted"/>
<dbReference type="EMBL" id="JAWDGP010003058">
    <property type="protein sequence ID" value="KAK3777899.1"/>
    <property type="molecule type" value="Genomic_DNA"/>
</dbReference>
<feature type="compositionally biased region" description="Basic and acidic residues" evidence="1">
    <location>
        <begin position="292"/>
        <end position="314"/>
    </location>
</feature>
<evidence type="ECO:0000313" key="2">
    <source>
        <dbReference type="EMBL" id="KAK3777899.1"/>
    </source>
</evidence>
<feature type="compositionally biased region" description="Basic and acidic residues" evidence="1">
    <location>
        <begin position="344"/>
        <end position="354"/>
    </location>
</feature>
<comment type="caution">
    <text evidence="2">The sequence shown here is derived from an EMBL/GenBank/DDBJ whole genome shotgun (WGS) entry which is preliminary data.</text>
</comment>